<dbReference type="AlphaFoldDB" id="A0A1N6P7C1"/>
<evidence type="ECO:0000313" key="3">
    <source>
        <dbReference type="Proteomes" id="UP000186953"/>
    </source>
</evidence>
<dbReference type="PROSITE" id="PS51819">
    <property type="entry name" value="VOC"/>
    <property type="match status" value="1"/>
</dbReference>
<name>A0A1N6P7C1_9FLAO</name>
<dbReference type="Proteomes" id="UP000186953">
    <property type="component" value="Unassembled WGS sequence"/>
</dbReference>
<keyword evidence="3" id="KW-1185">Reference proteome</keyword>
<evidence type="ECO:0000313" key="2">
    <source>
        <dbReference type="EMBL" id="SIQ00240.1"/>
    </source>
</evidence>
<organism evidence="2 3">
    <name type="scientific">Maribacter ulvicola</name>
    <dbReference type="NCBI Taxonomy" id="228959"/>
    <lineage>
        <taxon>Bacteria</taxon>
        <taxon>Pseudomonadati</taxon>
        <taxon>Bacteroidota</taxon>
        <taxon>Flavobacteriia</taxon>
        <taxon>Flavobacteriales</taxon>
        <taxon>Flavobacteriaceae</taxon>
        <taxon>Maribacter</taxon>
    </lineage>
</organism>
<dbReference type="InterPro" id="IPR037523">
    <property type="entry name" value="VOC_core"/>
</dbReference>
<dbReference type="EMBL" id="FTMA01000001">
    <property type="protein sequence ID" value="SIQ00240.1"/>
    <property type="molecule type" value="Genomic_DNA"/>
</dbReference>
<reference evidence="3" key="1">
    <citation type="submission" date="2017-01" db="EMBL/GenBank/DDBJ databases">
        <authorList>
            <person name="Varghese N."/>
            <person name="Submissions S."/>
        </authorList>
    </citation>
    <scope>NUCLEOTIDE SEQUENCE [LARGE SCALE GENOMIC DNA]</scope>
    <source>
        <strain evidence="3">DSM 15366</strain>
    </source>
</reference>
<accession>A0A1N6P7C1</accession>
<feature type="domain" description="VOC" evidence="1">
    <location>
        <begin position="1"/>
        <end position="51"/>
    </location>
</feature>
<dbReference type="SUPFAM" id="SSF54593">
    <property type="entry name" value="Glyoxalase/Bleomycin resistance protein/Dihydroxybiphenyl dioxygenase"/>
    <property type="match status" value="1"/>
</dbReference>
<sequence length="51" mass="5729">MSTRSKEQVDVLTEKLRITGVTIVGEPRTTDDGYFESVILDPEGNQIEFTI</sequence>
<protein>
    <submittedName>
        <fullName evidence="2">Lactoylglutathione lyase</fullName>
    </submittedName>
</protein>
<dbReference type="Pfam" id="PF00903">
    <property type="entry name" value="Glyoxalase"/>
    <property type="match status" value="1"/>
</dbReference>
<proteinExistence type="predicted"/>
<dbReference type="InterPro" id="IPR004360">
    <property type="entry name" value="Glyas_Fos-R_dOase_dom"/>
</dbReference>
<gene>
    <name evidence="2" type="ORF">SAMN05421797_101312</name>
</gene>
<evidence type="ECO:0000259" key="1">
    <source>
        <dbReference type="PROSITE" id="PS51819"/>
    </source>
</evidence>
<dbReference type="InterPro" id="IPR029068">
    <property type="entry name" value="Glyas_Bleomycin-R_OHBP_Dase"/>
</dbReference>
<keyword evidence="2" id="KW-0456">Lyase</keyword>
<dbReference type="STRING" id="228959.SAMN05421797_101312"/>
<dbReference type="Gene3D" id="3.10.180.10">
    <property type="entry name" value="2,3-Dihydroxybiphenyl 1,2-Dioxygenase, domain 1"/>
    <property type="match status" value="1"/>
</dbReference>
<dbReference type="GO" id="GO:0016829">
    <property type="term" value="F:lyase activity"/>
    <property type="evidence" value="ECO:0007669"/>
    <property type="project" value="UniProtKB-KW"/>
</dbReference>
<dbReference type="OrthoDB" id="9789012at2"/>